<gene>
    <name evidence="2" type="ORF">RHS04_04754</name>
</gene>
<sequence length="97" mass="10277">MPVMARVSSLINRSTTATSSAHPLALSFPPHLPTASSWDPFPTHSNHATPWRAHASTHLPLPSAEHTLSGARFSSLSTNHVTIAEHNAIVGLISVSP</sequence>
<accession>A0A8H7LNA9</accession>
<evidence type="ECO:0000256" key="1">
    <source>
        <dbReference type="SAM" id="MobiDB-lite"/>
    </source>
</evidence>
<name>A0A8H7LNA9_9AGAM</name>
<proteinExistence type="predicted"/>
<reference evidence="2" key="1">
    <citation type="submission" date="2020-09" db="EMBL/GenBank/DDBJ databases">
        <title>Comparative genome analyses of four rice-infecting Rhizoctonia solani isolates reveal extensive enrichment of homogalacturonan modification genes.</title>
        <authorList>
            <person name="Lee D.-Y."/>
            <person name="Jeon J."/>
            <person name="Kim K.-T."/>
            <person name="Cheong K."/>
            <person name="Song H."/>
            <person name="Choi G."/>
            <person name="Ko J."/>
            <person name="Opiyo S.O."/>
            <person name="Zuo S."/>
            <person name="Madhav S."/>
            <person name="Lee Y.-H."/>
            <person name="Wang G.-L."/>
        </authorList>
    </citation>
    <scope>NUCLEOTIDE SEQUENCE</scope>
    <source>
        <strain evidence="2">AG1-IA YN-7</strain>
    </source>
</reference>
<feature type="region of interest" description="Disordered" evidence="1">
    <location>
        <begin position="37"/>
        <end position="58"/>
    </location>
</feature>
<evidence type="ECO:0000313" key="2">
    <source>
        <dbReference type="EMBL" id="KAF8679811.1"/>
    </source>
</evidence>
<organism evidence="2 3">
    <name type="scientific">Rhizoctonia solani</name>
    <dbReference type="NCBI Taxonomy" id="456999"/>
    <lineage>
        <taxon>Eukaryota</taxon>
        <taxon>Fungi</taxon>
        <taxon>Dikarya</taxon>
        <taxon>Basidiomycota</taxon>
        <taxon>Agaricomycotina</taxon>
        <taxon>Agaricomycetes</taxon>
        <taxon>Cantharellales</taxon>
        <taxon>Ceratobasidiaceae</taxon>
        <taxon>Rhizoctonia</taxon>
    </lineage>
</organism>
<comment type="caution">
    <text evidence="2">The sequence shown here is derived from an EMBL/GenBank/DDBJ whole genome shotgun (WGS) entry which is preliminary data.</text>
</comment>
<evidence type="ECO:0000313" key="3">
    <source>
        <dbReference type="Proteomes" id="UP000650582"/>
    </source>
</evidence>
<protein>
    <submittedName>
        <fullName evidence="2">Uncharacterized protein</fullName>
    </submittedName>
</protein>
<dbReference type="EMBL" id="JACYCC010000037">
    <property type="protein sequence ID" value="KAF8679811.1"/>
    <property type="molecule type" value="Genomic_DNA"/>
</dbReference>
<dbReference type="AlphaFoldDB" id="A0A8H7LNA9"/>
<dbReference type="Proteomes" id="UP000650582">
    <property type="component" value="Unassembled WGS sequence"/>
</dbReference>